<accession>A0A098GJH1</accession>
<dbReference type="EMBL" id="CCXQ01000105">
    <property type="protein sequence ID" value="CEH11165.1"/>
    <property type="molecule type" value="Genomic_DNA"/>
</dbReference>
<reference evidence="1 2" key="1">
    <citation type="submission" date="2014-09" db="EMBL/GenBank/DDBJ databases">
        <authorList>
            <person name="Loux Valentin"/>
            <person name="Dugat Thibaut"/>
        </authorList>
    </citation>
    <scope>NUCLEOTIDE SEQUENCE [LARGE SCALE GENOMIC DNA]</scope>
    <source>
        <strain evidence="1 2">BOV-10_179</strain>
    </source>
</reference>
<gene>
    <name evidence="1" type="primary">p44</name>
    <name evidence="1" type="ORF">ANAPHAGO_00750</name>
</gene>
<dbReference type="Proteomes" id="UP000055047">
    <property type="component" value="Unassembled WGS sequence"/>
</dbReference>
<dbReference type="AlphaFoldDB" id="A0A098GJH1"/>
<evidence type="ECO:0000313" key="1">
    <source>
        <dbReference type="EMBL" id="CEH11165.1"/>
    </source>
</evidence>
<protein>
    <submittedName>
        <fullName evidence="1">p44 outermembrane protein, silent</fullName>
    </submittedName>
</protein>
<proteinExistence type="predicted"/>
<organism evidence="1 2">
    <name type="scientific">Anaplasma phagocytophilum</name>
    <name type="common">Ehrlichia phagocytophila</name>
    <dbReference type="NCBI Taxonomy" id="948"/>
    <lineage>
        <taxon>Bacteria</taxon>
        <taxon>Pseudomonadati</taxon>
        <taxon>Pseudomonadota</taxon>
        <taxon>Alphaproteobacteria</taxon>
        <taxon>Rickettsiales</taxon>
        <taxon>Anaplasmataceae</taxon>
        <taxon>Anaplasma</taxon>
        <taxon>phagocytophilum group</taxon>
    </lineage>
</organism>
<name>A0A098GJH1_ANAPH</name>
<sequence length="90" mass="10205">MMLLLDRLTSLLLLLPKPLVKTSFSLLRRWRFLPRGSMGRFVRQGRRGMTQLVGKVRGMVRTLVVRGRKGRPTGVQLCVVTRVTRVTTGA</sequence>
<evidence type="ECO:0000313" key="2">
    <source>
        <dbReference type="Proteomes" id="UP000055047"/>
    </source>
</evidence>